<dbReference type="GO" id="GO:0008168">
    <property type="term" value="F:methyltransferase activity"/>
    <property type="evidence" value="ECO:0007669"/>
    <property type="project" value="UniProtKB-KW"/>
</dbReference>
<dbReference type="InterPro" id="IPR013977">
    <property type="entry name" value="GcvT_C"/>
</dbReference>
<reference evidence="11 12" key="1">
    <citation type="submission" date="2019-07" db="EMBL/GenBank/DDBJ databases">
        <title>Hymenobacter sp. straun FUR1 Genome sequencing and assembly.</title>
        <authorList>
            <person name="Chhetri G."/>
        </authorList>
    </citation>
    <scope>NUCLEOTIDE SEQUENCE [LARGE SCALE GENOMIC DNA]</scope>
    <source>
        <strain evidence="11 12">Fur1</strain>
    </source>
</reference>
<dbReference type="NCBIfam" id="NF001567">
    <property type="entry name" value="PRK00389.1"/>
    <property type="match status" value="1"/>
</dbReference>
<keyword evidence="12" id="KW-1185">Reference proteome</keyword>
<name>A0A558BZF2_9BACT</name>
<dbReference type="Gene3D" id="4.10.1250.10">
    <property type="entry name" value="Aminomethyltransferase fragment"/>
    <property type="match status" value="1"/>
</dbReference>
<evidence type="ECO:0000256" key="1">
    <source>
        <dbReference type="ARBA" id="ARBA00008609"/>
    </source>
</evidence>
<keyword evidence="4 7" id="KW-0808">Transferase</keyword>
<evidence type="ECO:0000313" key="12">
    <source>
        <dbReference type="Proteomes" id="UP000317624"/>
    </source>
</evidence>
<dbReference type="SUPFAM" id="SSF103025">
    <property type="entry name" value="Folate-binding domain"/>
    <property type="match status" value="1"/>
</dbReference>
<comment type="similarity">
    <text evidence="1 7">Belongs to the GcvT family.</text>
</comment>
<dbReference type="Gene3D" id="2.40.30.110">
    <property type="entry name" value="Aminomethyltransferase beta-barrel domains"/>
    <property type="match status" value="1"/>
</dbReference>
<dbReference type="FunFam" id="4.10.1250.10:FF:000001">
    <property type="entry name" value="Aminomethyltransferase"/>
    <property type="match status" value="1"/>
</dbReference>
<evidence type="ECO:0000259" key="10">
    <source>
        <dbReference type="Pfam" id="PF08669"/>
    </source>
</evidence>
<dbReference type="EC" id="2.1.2.10" evidence="2 7"/>
<dbReference type="HAMAP" id="MF_00259">
    <property type="entry name" value="GcvT"/>
    <property type="match status" value="1"/>
</dbReference>
<feature type="domain" description="GCVT N-terminal" evidence="9">
    <location>
        <begin position="11"/>
        <end position="267"/>
    </location>
</feature>
<dbReference type="SUPFAM" id="SSF101790">
    <property type="entry name" value="Aminomethyltransferase beta-barrel domain"/>
    <property type="match status" value="1"/>
</dbReference>
<sequence>MEATPLKTVALHATHQQLGARIVPFAGYAMPVRYSSDLEEHHTVRRGVGIFDVSHMGEFRLRGPQALDLIQRTTSNDASKLQPGKAQYSCLPNAEGGIVDDLLVYMLAENDYFLVVNASNIEKDWNWLVQHNTEGVEMENVSDRLSLFAVQGPKAAAALASLTDVDLGAIPYYSFVQGTFAGAPGVLISATGYTGAGGFELYVPNEHAAHVWNQIMDAGLPYGIKPIGLGARDTLRLEMGYCLYGNDIDDTTSPLEAGLGWITKFTKDFTNSDSLKAQKAAGVTRKLVGFVMDGPGGLPRSHYPLVNAAGEPIGEVTSGGQSPTLSRGIGLGYVKTEFAAAGTPIFVQVRGKNLPATVSKLPLVPGTEEA</sequence>
<dbReference type="InterPro" id="IPR028896">
    <property type="entry name" value="GcvT/YgfZ/DmdA"/>
</dbReference>
<dbReference type="GO" id="GO:0008483">
    <property type="term" value="F:transaminase activity"/>
    <property type="evidence" value="ECO:0007669"/>
    <property type="project" value="UniProtKB-KW"/>
</dbReference>
<evidence type="ECO:0000259" key="9">
    <source>
        <dbReference type="Pfam" id="PF01571"/>
    </source>
</evidence>
<dbReference type="GO" id="GO:0005829">
    <property type="term" value="C:cytosol"/>
    <property type="evidence" value="ECO:0007669"/>
    <property type="project" value="TreeGrafter"/>
</dbReference>
<feature type="domain" description="Aminomethyltransferase C-terminal" evidence="10">
    <location>
        <begin position="285"/>
        <end position="364"/>
    </location>
</feature>
<evidence type="ECO:0000256" key="7">
    <source>
        <dbReference type="HAMAP-Rule" id="MF_00259"/>
    </source>
</evidence>
<gene>
    <name evidence="7 11" type="primary">gcvT</name>
    <name evidence="11" type="ORF">FNT36_10835</name>
</gene>
<dbReference type="GO" id="GO:0019464">
    <property type="term" value="P:glycine decarboxylation via glycine cleavage system"/>
    <property type="evidence" value="ECO:0007669"/>
    <property type="project" value="UniProtKB-UniRule"/>
</dbReference>
<dbReference type="GO" id="GO:0004047">
    <property type="term" value="F:aminomethyltransferase activity"/>
    <property type="evidence" value="ECO:0007669"/>
    <property type="project" value="UniProtKB-UniRule"/>
</dbReference>
<dbReference type="Pfam" id="PF01571">
    <property type="entry name" value="GCV_T"/>
    <property type="match status" value="1"/>
</dbReference>
<dbReference type="RefSeq" id="WP_144847338.1">
    <property type="nucleotide sequence ID" value="NZ_VMRJ01000002.1"/>
</dbReference>
<evidence type="ECO:0000256" key="8">
    <source>
        <dbReference type="PIRSR" id="PIRSR006487-1"/>
    </source>
</evidence>
<dbReference type="Gene3D" id="3.30.1360.120">
    <property type="entry name" value="Probable tRNA modification gtpase trme, domain 1"/>
    <property type="match status" value="1"/>
</dbReference>
<dbReference type="InterPro" id="IPR029043">
    <property type="entry name" value="GcvT/YgfZ_C"/>
</dbReference>
<dbReference type="GO" id="GO:0005960">
    <property type="term" value="C:glycine cleavage complex"/>
    <property type="evidence" value="ECO:0007669"/>
    <property type="project" value="InterPro"/>
</dbReference>
<keyword evidence="11" id="KW-0489">Methyltransferase</keyword>
<keyword evidence="3 7" id="KW-0032">Aminotransferase</keyword>
<dbReference type="Proteomes" id="UP000317624">
    <property type="component" value="Unassembled WGS sequence"/>
</dbReference>
<dbReference type="InterPro" id="IPR022903">
    <property type="entry name" value="GcvT_bac"/>
</dbReference>
<dbReference type="AlphaFoldDB" id="A0A558BZF2"/>
<comment type="subunit">
    <text evidence="7">The glycine cleavage system is composed of four proteins: P, T, L and H.</text>
</comment>
<dbReference type="InterPro" id="IPR006223">
    <property type="entry name" value="GcvT"/>
</dbReference>
<comment type="function">
    <text evidence="7">The glycine cleavage system catalyzes the degradation of glycine.</text>
</comment>
<evidence type="ECO:0000256" key="4">
    <source>
        <dbReference type="ARBA" id="ARBA00022679"/>
    </source>
</evidence>
<dbReference type="PANTHER" id="PTHR43757:SF2">
    <property type="entry name" value="AMINOMETHYLTRANSFERASE, MITOCHONDRIAL"/>
    <property type="match status" value="1"/>
</dbReference>
<dbReference type="NCBIfam" id="TIGR00528">
    <property type="entry name" value="gcvT"/>
    <property type="match status" value="1"/>
</dbReference>
<protein>
    <recommendedName>
        <fullName evidence="2 7">Aminomethyltransferase</fullName>
        <ecNumber evidence="2 7">2.1.2.10</ecNumber>
    </recommendedName>
    <alternativeName>
        <fullName evidence="5 7">Glycine cleavage system T protein</fullName>
    </alternativeName>
</protein>
<evidence type="ECO:0000256" key="3">
    <source>
        <dbReference type="ARBA" id="ARBA00022576"/>
    </source>
</evidence>
<dbReference type="EMBL" id="VMRJ01000002">
    <property type="protein sequence ID" value="TVT41906.1"/>
    <property type="molecule type" value="Genomic_DNA"/>
</dbReference>
<dbReference type="FunFam" id="3.30.70.1400:FF:000001">
    <property type="entry name" value="Aminomethyltransferase"/>
    <property type="match status" value="1"/>
</dbReference>
<dbReference type="Pfam" id="PF08669">
    <property type="entry name" value="GCV_T_C"/>
    <property type="match status" value="1"/>
</dbReference>
<evidence type="ECO:0000256" key="5">
    <source>
        <dbReference type="ARBA" id="ARBA00031395"/>
    </source>
</evidence>
<dbReference type="InterPro" id="IPR027266">
    <property type="entry name" value="TrmE/GcvT-like"/>
</dbReference>
<feature type="binding site" evidence="8">
    <location>
        <position position="200"/>
    </location>
    <ligand>
        <name>substrate</name>
    </ligand>
</feature>
<evidence type="ECO:0000256" key="2">
    <source>
        <dbReference type="ARBA" id="ARBA00012616"/>
    </source>
</evidence>
<proteinExistence type="inferred from homology"/>
<dbReference type="GO" id="GO:0032259">
    <property type="term" value="P:methylation"/>
    <property type="evidence" value="ECO:0007669"/>
    <property type="project" value="UniProtKB-KW"/>
</dbReference>
<dbReference type="OrthoDB" id="9774591at2"/>
<organism evidence="11 12">
    <name type="scientific">Hymenobacter setariae</name>
    <dbReference type="NCBI Taxonomy" id="2594794"/>
    <lineage>
        <taxon>Bacteria</taxon>
        <taxon>Pseudomonadati</taxon>
        <taxon>Bacteroidota</taxon>
        <taxon>Cytophagia</taxon>
        <taxon>Cytophagales</taxon>
        <taxon>Hymenobacteraceae</taxon>
        <taxon>Hymenobacter</taxon>
    </lineage>
</organism>
<comment type="caution">
    <text evidence="11">The sequence shown here is derived from an EMBL/GenBank/DDBJ whole genome shotgun (WGS) entry which is preliminary data.</text>
</comment>
<accession>A0A558BZF2</accession>
<evidence type="ECO:0000313" key="11">
    <source>
        <dbReference type="EMBL" id="TVT41906.1"/>
    </source>
</evidence>
<comment type="catalytic activity">
    <reaction evidence="6 7">
        <text>N(6)-[(R)-S(8)-aminomethyldihydrolipoyl]-L-lysyl-[protein] + (6S)-5,6,7,8-tetrahydrofolate = N(6)-[(R)-dihydrolipoyl]-L-lysyl-[protein] + (6R)-5,10-methylene-5,6,7,8-tetrahydrofolate + NH4(+)</text>
        <dbReference type="Rhea" id="RHEA:16945"/>
        <dbReference type="Rhea" id="RHEA-COMP:10475"/>
        <dbReference type="Rhea" id="RHEA-COMP:10492"/>
        <dbReference type="ChEBI" id="CHEBI:15636"/>
        <dbReference type="ChEBI" id="CHEBI:28938"/>
        <dbReference type="ChEBI" id="CHEBI:57453"/>
        <dbReference type="ChEBI" id="CHEBI:83100"/>
        <dbReference type="ChEBI" id="CHEBI:83143"/>
        <dbReference type="EC" id="2.1.2.10"/>
    </reaction>
</comment>
<dbReference type="PIRSF" id="PIRSF006487">
    <property type="entry name" value="GcvT"/>
    <property type="match status" value="1"/>
</dbReference>
<dbReference type="Gene3D" id="3.30.70.1400">
    <property type="entry name" value="Aminomethyltransferase beta-barrel domains"/>
    <property type="match status" value="1"/>
</dbReference>
<evidence type="ECO:0000256" key="6">
    <source>
        <dbReference type="ARBA" id="ARBA00047665"/>
    </source>
</evidence>
<dbReference type="InterPro" id="IPR006222">
    <property type="entry name" value="GCVT_N"/>
</dbReference>
<dbReference type="PANTHER" id="PTHR43757">
    <property type="entry name" value="AMINOMETHYLTRANSFERASE"/>
    <property type="match status" value="1"/>
</dbReference>